<dbReference type="EMBL" id="UINC01001106">
    <property type="protein sequence ID" value="SUZ70971.1"/>
    <property type="molecule type" value="Genomic_DNA"/>
</dbReference>
<dbReference type="Pfam" id="PF00581">
    <property type="entry name" value="Rhodanese"/>
    <property type="match status" value="1"/>
</dbReference>
<dbReference type="AlphaFoldDB" id="A0A381PV80"/>
<dbReference type="SUPFAM" id="SSF52821">
    <property type="entry name" value="Rhodanese/Cell cycle control phosphatase"/>
    <property type="match status" value="1"/>
</dbReference>
<dbReference type="PROSITE" id="PS50206">
    <property type="entry name" value="RHODANESE_3"/>
    <property type="match status" value="1"/>
</dbReference>
<reference evidence="2" key="1">
    <citation type="submission" date="2018-05" db="EMBL/GenBank/DDBJ databases">
        <authorList>
            <person name="Lanie J.A."/>
            <person name="Ng W.-L."/>
            <person name="Kazmierczak K.M."/>
            <person name="Andrzejewski T.M."/>
            <person name="Davidsen T.M."/>
            <person name="Wayne K.J."/>
            <person name="Tettelin H."/>
            <person name="Glass J.I."/>
            <person name="Rusch D."/>
            <person name="Podicherti R."/>
            <person name="Tsui H.-C.T."/>
            <person name="Winkler M.E."/>
        </authorList>
    </citation>
    <scope>NUCLEOTIDE SEQUENCE</scope>
</reference>
<proteinExistence type="predicted"/>
<dbReference type="InterPro" id="IPR029068">
    <property type="entry name" value="Glyas_Bleomycin-R_OHBP_Dase"/>
</dbReference>
<name>A0A381PV80_9ZZZZ</name>
<dbReference type="PANTHER" id="PTHR44086:SF10">
    <property type="entry name" value="THIOSULFATE SULFURTRANSFERASE_RHODANESE-LIKE DOMAIN-CONTAINING PROTEIN 3"/>
    <property type="match status" value="1"/>
</dbReference>
<dbReference type="PANTHER" id="PTHR44086">
    <property type="entry name" value="THIOSULFATE SULFURTRANSFERASE RDL2, MITOCHONDRIAL-RELATED"/>
    <property type="match status" value="1"/>
</dbReference>
<feature type="domain" description="Rhodanese" evidence="1">
    <location>
        <begin position="31"/>
        <end position="128"/>
    </location>
</feature>
<organism evidence="2">
    <name type="scientific">marine metagenome</name>
    <dbReference type="NCBI Taxonomy" id="408172"/>
    <lineage>
        <taxon>unclassified sequences</taxon>
        <taxon>metagenomes</taxon>
        <taxon>ecological metagenomes</taxon>
    </lineage>
</organism>
<dbReference type="SUPFAM" id="SSF54593">
    <property type="entry name" value="Glyoxalase/Bleomycin resistance protein/Dihydroxybiphenyl dioxygenase"/>
    <property type="match status" value="1"/>
</dbReference>
<dbReference type="Gene3D" id="3.40.250.10">
    <property type="entry name" value="Rhodanese-like domain"/>
    <property type="match status" value="1"/>
</dbReference>
<accession>A0A381PV80</accession>
<dbReference type="SMART" id="SM00450">
    <property type="entry name" value="RHOD"/>
    <property type="match status" value="1"/>
</dbReference>
<protein>
    <recommendedName>
        <fullName evidence="1">Rhodanese domain-containing protein</fullName>
    </recommendedName>
</protein>
<gene>
    <name evidence="2" type="ORF">METZ01_LOCUS23825</name>
</gene>
<dbReference type="InterPro" id="IPR001763">
    <property type="entry name" value="Rhodanese-like_dom"/>
</dbReference>
<sequence>MAIKPIFESVDELKKTIENLSIEALVEELAAPKPPLLLDIREIQEQVDLGTIPSAIHTPRGMLEFWADPASPYFRNYFSEEQRTIVFCAGGGRSAFAAKALIDMGYRDVAHLEEGFTGWAKAGQPIEETASRSKWMRKPEDTRPAVWVGHLSMTVPDPDASKAFFVAAGMRDVSPGSDIAILELRGGTHLILSKGNPNGDLHAPFDLMVDDVDTSHAAFTKLGLEPSSITEARFHRSFNLQEPGRHTIVVHSSHVEGVV</sequence>
<dbReference type="Gene3D" id="3.10.180.10">
    <property type="entry name" value="2,3-Dihydroxybiphenyl 1,2-Dioxygenase, domain 1"/>
    <property type="match status" value="1"/>
</dbReference>
<dbReference type="GO" id="GO:0004792">
    <property type="term" value="F:thiosulfate-cyanide sulfurtransferase activity"/>
    <property type="evidence" value="ECO:0007669"/>
    <property type="project" value="TreeGrafter"/>
</dbReference>
<evidence type="ECO:0000259" key="1">
    <source>
        <dbReference type="PROSITE" id="PS50206"/>
    </source>
</evidence>
<dbReference type="CDD" id="cd06587">
    <property type="entry name" value="VOC"/>
    <property type="match status" value="1"/>
</dbReference>
<evidence type="ECO:0000313" key="2">
    <source>
        <dbReference type="EMBL" id="SUZ70971.1"/>
    </source>
</evidence>
<dbReference type="InterPro" id="IPR036873">
    <property type="entry name" value="Rhodanese-like_dom_sf"/>
</dbReference>